<keyword evidence="4" id="KW-1185">Reference proteome</keyword>
<feature type="domain" description="Distal membrane-arm assembly complex protein 1-like" evidence="2">
    <location>
        <begin position="22"/>
        <end position="59"/>
    </location>
</feature>
<dbReference type="EMBL" id="LT554414">
    <property type="protein sequence ID" value="SAM04656.1"/>
    <property type="molecule type" value="Genomic_DNA"/>
</dbReference>
<dbReference type="InParanoid" id="A0A163JT83"/>
<protein>
    <recommendedName>
        <fullName evidence="2">Distal membrane-arm assembly complex protein 1-like domain-containing protein</fullName>
    </recommendedName>
</protein>
<dbReference type="OrthoDB" id="6604875at2759"/>
<keyword evidence="1" id="KW-0812">Transmembrane</keyword>
<evidence type="ECO:0000256" key="1">
    <source>
        <dbReference type="SAM" id="Phobius"/>
    </source>
</evidence>
<dbReference type="InterPro" id="IPR028036">
    <property type="entry name" value="DMAC1-like_dom"/>
</dbReference>
<dbReference type="STRING" id="4829.A0A163JT83"/>
<evidence type="ECO:0000313" key="3">
    <source>
        <dbReference type="EMBL" id="SAM04656.1"/>
    </source>
</evidence>
<dbReference type="AlphaFoldDB" id="A0A163JT83"/>
<keyword evidence="1" id="KW-0472">Membrane</keyword>
<name>A0A163JT83_ABSGL</name>
<evidence type="ECO:0000259" key="2">
    <source>
        <dbReference type="Pfam" id="PF15055"/>
    </source>
</evidence>
<organism evidence="3">
    <name type="scientific">Absidia glauca</name>
    <name type="common">Pin mould</name>
    <dbReference type="NCBI Taxonomy" id="4829"/>
    <lineage>
        <taxon>Eukaryota</taxon>
        <taxon>Fungi</taxon>
        <taxon>Fungi incertae sedis</taxon>
        <taxon>Mucoromycota</taxon>
        <taxon>Mucoromycotina</taxon>
        <taxon>Mucoromycetes</taxon>
        <taxon>Mucorales</taxon>
        <taxon>Cunninghamellaceae</taxon>
        <taxon>Absidia</taxon>
    </lineage>
</organism>
<reference evidence="3" key="1">
    <citation type="submission" date="2016-04" db="EMBL/GenBank/DDBJ databases">
        <authorList>
            <person name="Evans L.H."/>
            <person name="Alamgir A."/>
            <person name="Owens N."/>
            <person name="Weber N.D."/>
            <person name="Virtaneva K."/>
            <person name="Barbian K."/>
            <person name="Babar A."/>
            <person name="Rosenke K."/>
        </authorList>
    </citation>
    <scope>NUCLEOTIDE SEQUENCE [LARGE SCALE GENOMIC DNA]</scope>
    <source>
        <strain evidence="3">CBS 101.48</strain>
    </source>
</reference>
<accession>A0A163JT83</accession>
<feature type="transmembrane region" description="Helical" evidence="1">
    <location>
        <begin position="55"/>
        <end position="77"/>
    </location>
</feature>
<dbReference type="Proteomes" id="UP000078561">
    <property type="component" value="Unassembled WGS sequence"/>
</dbReference>
<proteinExistence type="predicted"/>
<keyword evidence="1" id="KW-1133">Transmembrane helix</keyword>
<dbReference type="Pfam" id="PF15055">
    <property type="entry name" value="DMAC1_Dmo2"/>
    <property type="match status" value="1"/>
</dbReference>
<sequence length="78" mass="8193">MGRDGKTYDTVTDDVTKAEYKDCLPCKLTGAAAFSGLGGYALHEAWKLNKKPGKLNTAVGLGVVGVVFVSAGLYRLAI</sequence>
<evidence type="ECO:0000313" key="4">
    <source>
        <dbReference type="Proteomes" id="UP000078561"/>
    </source>
</evidence>
<gene>
    <name evidence="3" type="primary">ABSGL_10522.1 scaffold 12026</name>
</gene>
<dbReference type="OMA" id="CLPCKIT"/>